<protein>
    <submittedName>
        <fullName evidence="1">Uncharacterized protein</fullName>
    </submittedName>
</protein>
<evidence type="ECO:0000313" key="2">
    <source>
        <dbReference type="Proteomes" id="UP000762676"/>
    </source>
</evidence>
<dbReference type="EMBL" id="BMAT01000687">
    <property type="protein sequence ID" value="GFR71146.1"/>
    <property type="molecule type" value="Genomic_DNA"/>
</dbReference>
<reference evidence="1 2" key="1">
    <citation type="journal article" date="2021" name="Elife">
        <title>Chloroplast acquisition without the gene transfer in kleptoplastic sea slugs, Plakobranchus ocellatus.</title>
        <authorList>
            <person name="Maeda T."/>
            <person name="Takahashi S."/>
            <person name="Yoshida T."/>
            <person name="Shimamura S."/>
            <person name="Takaki Y."/>
            <person name="Nagai Y."/>
            <person name="Toyoda A."/>
            <person name="Suzuki Y."/>
            <person name="Arimoto A."/>
            <person name="Ishii H."/>
            <person name="Satoh N."/>
            <person name="Nishiyama T."/>
            <person name="Hasebe M."/>
            <person name="Maruyama T."/>
            <person name="Minagawa J."/>
            <person name="Obokata J."/>
            <person name="Shigenobu S."/>
        </authorList>
    </citation>
    <scope>NUCLEOTIDE SEQUENCE [LARGE SCALE GENOMIC DNA]</scope>
</reference>
<keyword evidence="2" id="KW-1185">Reference proteome</keyword>
<dbReference type="AlphaFoldDB" id="A0AAV4FDM3"/>
<dbReference type="Proteomes" id="UP000762676">
    <property type="component" value="Unassembled WGS sequence"/>
</dbReference>
<comment type="caution">
    <text evidence="1">The sequence shown here is derived from an EMBL/GenBank/DDBJ whole genome shotgun (WGS) entry which is preliminary data.</text>
</comment>
<gene>
    <name evidence="1" type="ORF">ElyMa_000345700</name>
</gene>
<organism evidence="1 2">
    <name type="scientific">Elysia marginata</name>
    <dbReference type="NCBI Taxonomy" id="1093978"/>
    <lineage>
        <taxon>Eukaryota</taxon>
        <taxon>Metazoa</taxon>
        <taxon>Spiralia</taxon>
        <taxon>Lophotrochozoa</taxon>
        <taxon>Mollusca</taxon>
        <taxon>Gastropoda</taxon>
        <taxon>Heterobranchia</taxon>
        <taxon>Euthyneura</taxon>
        <taxon>Panpulmonata</taxon>
        <taxon>Sacoglossa</taxon>
        <taxon>Placobranchoidea</taxon>
        <taxon>Plakobranchidae</taxon>
        <taxon>Elysia</taxon>
    </lineage>
</organism>
<evidence type="ECO:0000313" key="1">
    <source>
        <dbReference type="EMBL" id="GFR71146.1"/>
    </source>
</evidence>
<sequence>MYSGINRLMGNLTPRLSAIKDKDGKTLTENEEISNRWKEYRSEMYEDNTNEGIKQVESNDEILEPEIHAEMIKANGEQESIMRDVEAEDTEDKYSAIKLNENLLTELRYADDAALLSKTTEGLNELLQNVKKFSQNKNLLLNQRFVAAIAVLVLLCPYPGSSQTVNVALKKPVTAKYTCGIFGKESYNTLTDATDSVASRSRRNCVDARQPGPNRPDLVARVRKTLTVT</sequence>
<accession>A0AAV4FDM3</accession>
<proteinExistence type="predicted"/>
<name>A0AAV4FDM3_9GAST</name>